<evidence type="ECO:0000313" key="2">
    <source>
        <dbReference type="WBParaSite" id="nRc.2.0.1.t38034-RA"/>
    </source>
</evidence>
<evidence type="ECO:0000313" key="1">
    <source>
        <dbReference type="Proteomes" id="UP000887565"/>
    </source>
</evidence>
<dbReference type="WBParaSite" id="nRc.2.0.1.t38034-RA">
    <property type="protein sequence ID" value="nRc.2.0.1.t38034-RA"/>
    <property type="gene ID" value="nRc.2.0.1.g38034"/>
</dbReference>
<reference evidence="2" key="1">
    <citation type="submission" date="2022-11" db="UniProtKB">
        <authorList>
            <consortium name="WormBaseParasite"/>
        </authorList>
    </citation>
    <scope>IDENTIFICATION</scope>
</reference>
<accession>A0A915KJI8</accession>
<name>A0A915KJI8_ROMCU</name>
<keyword evidence="1" id="KW-1185">Reference proteome</keyword>
<sequence>MYKIYRKSAARPTILLYYIDFYICGFKAQIQRPPPGQLLLFSQRREHSDSTDCVYIPLADLVKHKR</sequence>
<dbReference type="AlphaFoldDB" id="A0A915KJI8"/>
<proteinExistence type="predicted"/>
<protein>
    <submittedName>
        <fullName evidence="2">Uncharacterized protein</fullName>
    </submittedName>
</protein>
<dbReference type="Proteomes" id="UP000887565">
    <property type="component" value="Unplaced"/>
</dbReference>
<organism evidence="1 2">
    <name type="scientific">Romanomermis culicivorax</name>
    <name type="common">Nematode worm</name>
    <dbReference type="NCBI Taxonomy" id="13658"/>
    <lineage>
        <taxon>Eukaryota</taxon>
        <taxon>Metazoa</taxon>
        <taxon>Ecdysozoa</taxon>
        <taxon>Nematoda</taxon>
        <taxon>Enoplea</taxon>
        <taxon>Dorylaimia</taxon>
        <taxon>Mermithida</taxon>
        <taxon>Mermithoidea</taxon>
        <taxon>Mermithidae</taxon>
        <taxon>Romanomermis</taxon>
    </lineage>
</organism>